<feature type="compositionally biased region" description="Polar residues" evidence="1">
    <location>
        <begin position="184"/>
        <end position="194"/>
    </location>
</feature>
<sequence>MQVNGNNKNLAAQIANLTNRTRTQPASTAGPSADPLANALNELRIDPDQLPTLISPELDFARRQAALTRQLELADLLSARAAAKSNAALKAAITQNANQSSGLDYHLVTLRPNDIVVWHDDKPIIMSPAKPTTRVTRSTRAAAPSPPALPNLMVGHSIIPVAAPSSADGQGKEKEKETAETIVVGSQPSARTQQQHPLRATAAQQAQALLEATTSLPPILTREELDDHWAMYMPPVERTRHIPKRACRPQAEQEAKRQRKPQGPLRYYQPFRQIDPNEMKTTNSTIMQALEIARESEEGGRETTVIKILAECMKNIWTKIVAQPNTYILTVDEFAVFNYHQCQYQDNTIYRAAIKRFWDNTYANGRTYE</sequence>
<evidence type="ECO:0000313" key="2">
    <source>
        <dbReference type="EMBL" id="KAK4191198.1"/>
    </source>
</evidence>
<evidence type="ECO:0000313" key="3">
    <source>
        <dbReference type="Proteomes" id="UP001302126"/>
    </source>
</evidence>
<feature type="compositionally biased region" description="Basic and acidic residues" evidence="1">
    <location>
        <begin position="170"/>
        <end position="179"/>
    </location>
</feature>
<feature type="region of interest" description="Disordered" evidence="1">
    <location>
        <begin position="163"/>
        <end position="194"/>
    </location>
</feature>
<comment type="caution">
    <text evidence="2">The sequence shown here is derived from an EMBL/GenBank/DDBJ whole genome shotgun (WGS) entry which is preliminary data.</text>
</comment>
<dbReference type="Proteomes" id="UP001302126">
    <property type="component" value="Unassembled WGS sequence"/>
</dbReference>
<gene>
    <name evidence="2" type="ORF">QBC35DRAFT_470945</name>
</gene>
<keyword evidence="3" id="KW-1185">Reference proteome</keyword>
<accession>A0AAN7AL49</accession>
<evidence type="ECO:0000256" key="1">
    <source>
        <dbReference type="SAM" id="MobiDB-lite"/>
    </source>
</evidence>
<dbReference type="EMBL" id="MU864360">
    <property type="protein sequence ID" value="KAK4191198.1"/>
    <property type="molecule type" value="Genomic_DNA"/>
</dbReference>
<organism evidence="2 3">
    <name type="scientific">Podospora australis</name>
    <dbReference type="NCBI Taxonomy" id="1536484"/>
    <lineage>
        <taxon>Eukaryota</taxon>
        <taxon>Fungi</taxon>
        <taxon>Dikarya</taxon>
        <taxon>Ascomycota</taxon>
        <taxon>Pezizomycotina</taxon>
        <taxon>Sordariomycetes</taxon>
        <taxon>Sordariomycetidae</taxon>
        <taxon>Sordariales</taxon>
        <taxon>Podosporaceae</taxon>
        <taxon>Podospora</taxon>
    </lineage>
</organism>
<reference evidence="2" key="2">
    <citation type="submission" date="2023-05" db="EMBL/GenBank/DDBJ databases">
        <authorList>
            <consortium name="Lawrence Berkeley National Laboratory"/>
            <person name="Steindorff A."/>
            <person name="Hensen N."/>
            <person name="Bonometti L."/>
            <person name="Westerberg I."/>
            <person name="Brannstrom I.O."/>
            <person name="Guillou S."/>
            <person name="Cros-Aarteil S."/>
            <person name="Calhoun S."/>
            <person name="Haridas S."/>
            <person name="Kuo A."/>
            <person name="Mondo S."/>
            <person name="Pangilinan J."/>
            <person name="Riley R."/>
            <person name="Labutti K."/>
            <person name="Andreopoulos B."/>
            <person name="Lipzen A."/>
            <person name="Chen C."/>
            <person name="Yanf M."/>
            <person name="Daum C."/>
            <person name="Ng V."/>
            <person name="Clum A."/>
            <person name="Ohm R."/>
            <person name="Martin F."/>
            <person name="Silar P."/>
            <person name="Natvig D."/>
            <person name="Lalanne C."/>
            <person name="Gautier V."/>
            <person name="Ament-Velasquez S.L."/>
            <person name="Kruys A."/>
            <person name="Hutchinson M.I."/>
            <person name="Powell A.J."/>
            <person name="Barry K."/>
            <person name="Miller A.N."/>
            <person name="Grigoriev I.V."/>
            <person name="Debuchy R."/>
            <person name="Gladieux P."/>
            <person name="Thoren M.H."/>
            <person name="Johannesson H."/>
        </authorList>
    </citation>
    <scope>NUCLEOTIDE SEQUENCE</scope>
    <source>
        <strain evidence="2">PSN309</strain>
    </source>
</reference>
<protein>
    <submittedName>
        <fullName evidence="2">Uncharacterized protein</fullName>
    </submittedName>
</protein>
<reference evidence="2" key="1">
    <citation type="journal article" date="2023" name="Mol. Phylogenet. Evol.">
        <title>Genome-scale phylogeny and comparative genomics of the fungal order Sordariales.</title>
        <authorList>
            <person name="Hensen N."/>
            <person name="Bonometti L."/>
            <person name="Westerberg I."/>
            <person name="Brannstrom I.O."/>
            <person name="Guillou S."/>
            <person name="Cros-Aarteil S."/>
            <person name="Calhoun S."/>
            <person name="Haridas S."/>
            <person name="Kuo A."/>
            <person name="Mondo S."/>
            <person name="Pangilinan J."/>
            <person name="Riley R."/>
            <person name="LaButti K."/>
            <person name="Andreopoulos B."/>
            <person name="Lipzen A."/>
            <person name="Chen C."/>
            <person name="Yan M."/>
            <person name="Daum C."/>
            <person name="Ng V."/>
            <person name="Clum A."/>
            <person name="Steindorff A."/>
            <person name="Ohm R.A."/>
            <person name="Martin F."/>
            <person name="Silar P."/>
            <person name="Natvig D.O."/>
            <person name="Lalanne C."/>
            <person name="Gautier V."/>
            <person name="Ament-Velasquez S.L."/>
            <person name="Kruys A."/>
            <person name="Hutchinson M.I."/>
            <person name="Powell A.J."/>
            <person name="Barry K."/>
            <person name="Miller A.N."/>
            <person name="Grigoriev I.V."/>
            <person name="Debuchy R."/>
            <person name="Gladieux P."/>
            <person name="Hiltunen Thoren M."/>
            <person name="Johannesson H."/>
        </authorList>
    </citation>
    <scope>NUCLEOTIDE SEQUENCE</scope>
    <source>
        <strain evidence="2">PSN309</strain>
    </source>
</reference>
<name>A0AAN7AL49_9PEZI</name>
<dbReference type="AlphaFoldDB" id="A0AAN7AL49"/>
<proteinExistence type="predicted"/>